<evidence type="ECO:0000259" key="2">
    <source>
        <dbReference type="Pfam" id="PF14303"/>
    </source>
</evidence>
<dbReference type="InterPro" id="IPR029466">
    <property type="entry name" value="NAM-associated_C"/>
</dbReference>
<organism evidence="3 4">
    <name type="scientific">Puccinia graminis f. sp. tritici (strain CRL 75-36-700-3 / race SCCL)</name>
    <name type="common">Black stem rust fungus</name>
    <dbReference type="NCBI Taxonomy" id="418459"/>
    <lineage>
        <taxon>Eukaryota</taxon>
        <taxon>Fungi</taxon>
        <taxon>Dikarya</taxon>
        <taxon>Basidiomycota</taxon>
        <taxon>Pucciniomycotina</taxon>
        <taxon>Pucciniomycetes</taxon>
        <taxon>Pucciniales</taxon>
        <taxon>Pucciniaceae</taxon>
        <taxon>Puccinia</taxon>
    </lineage>
</organism>
<dbReference type="OrthoDB" id="76487at2759"/>
<dbReference type="AlphaFoldDB" id="E3KL77"/>
<reference evidence="4" key="2">
    <citation type="journal article" date="2011" name="Proc. Natl. Acad. Sci. U.S.A.">
        <title>Obligate biotrophy features unraveled by the genomic analysis of rust fungi.</title>
        <authorList>
            <person name="Duplessis S."/>
            <person name="Cuomo C.A."/>
            <person name="Lin Y.-C."/>
            <person name="Aerts A."/>
            <person name="Tisserant E."/>
            <person name="Veneault-Fourrey C."/>
            <person name="Joly D.L."/>
            <person name="Hacquard S."/>
            <person name="Amselem J."/>
            <person name="Cantarel B.L."/>
            <person name="Chiu R."/>
            <person name="Coutinho P.M."/>
            <person name="Feau N."/>
            <person name="Field M."/>
            <person name="Frey P."/>
            <person name="Gelhaye E."/>
            <person name="Goldberg J."/>
            <person name="Grabherr M.G."/>
            <person name="Kodira C.D."/>
            <person name="Kohler A."/>
            <person name="Kuees U."/>
            <person name="Lindquist E.A."/>
            <person name="Lucas S.M."/>
            <person name="Mago R."/>
            <person name="Mauceli E."/>
            <person name="Morin E."/>
            <person name="Murat C."/>
            <person name="Pangilinan J.L."/>
            <person name="Park R."/>
            <person name="Pearson M."/>
            <person name="Quesneville H."/>
            <person name="Rouhier N."/>
            <person name="Sakthikumar S."/>
            <person name="Salamov A.A."/>
            <person name="Schmutz J."/>
            <person name="Selles B."/>
            <person name="Shapiro H."/>
            <person name="Tanguay P."/>
            <person name="Tuskan G.A."/>
            <person name="Henrissat B."/>
            <person name="Van de Peer Y."/>
            <person name="Rouze P."/>
            <person name="Ellis J.G."/>
            <person name="Dodds P.N."/>
            <person name="Schein J.E."/>
            <person name="Zhong S."/>
            <person name="Hamelin R.C."/>
            <person name="Grigoriev I.V."/>
            <person name="Szabo L.J."/>
            <person name="Martin F."/>
        </authorList>
    </citation>
    <scope>NUCLEOTIDE SEQUENCE [LARGE SCALE GENOMIC DNA]</scope>
    <source>
        <strain evidence="4">CRL 75-36-700-3 / race SCCL</strain>
    </source>
</reference>
<dbReference type="RefSeq" id="XP_003329471.1">
    <property type="nucleotide sequence ID" value="XM_003329423.1"/>
</dbReference>
<sequence length="335" mass="37885">MPTRSANWLPTEDQQLAKSWLKISEDPIISTGQKRAEFFKRVAEDYNDYSGGIERDGTMAMHRWGHIQKACLKFSGIYHKLKNNRPSGSVLSNLLPDTKKAFYEQEGKQFIFELAWMVVKDSSKFNSLAQTRGDQSKQATTPAPTPTPSTPAAQSDAALGNSQPEDIAQIRSNNSWNRPAGIHATKRAMKQEHFNAKKIKVMSERSSNYRERTIAMKKTNKIRQQVAKAEVNQVNMEIMSRKEDELPDDVSREFLRLQKGEILEDLREQIRERQKLAAAKEKQTEASTNEALAASSERDSTFEDDPSSNAEDSQYIGDEDEDDIADLDPLLDTLA</sequence>
<proteinExistence type="predicted"/>
<evidence type="ECO:0000313" key="3">
    <source>
        <dbReference type="EMBL" id="EFP85052.1"/>
    </source>
</evidence>
<keyword evidence="4" id="KW-1185">Reference proteome</keyword>
<feature type="region of interest" description="Disordered" evidence="1">
    <location>
        <begin position="274"/>
        <end position="335"/>
    </location>
</feature>
<accession>E3KL77</accession>
<feature type="region of interest" description="Disordered" evidence="1">
    <location>
        <begin position="129"/>
        <end position="162"/>
    </location>
</feature>
<dbReference type="HOGENOM" id="CLU_055324_1_1_1"/>
<dbReference type="OMA" id="CEQREST"/>
<protein>
    <recommendedName>
        <fullName evidence="2">No apical meristem-associated C-terminal domain-containing protein</fullName>
    </recommendedName>
</protein>
<dbReference type="STRING" id="418459.E3KL77"/>
<gene>
    <name evidence="3" type="ORF">PGTG_11221</name>
</gene>
<feature type="compositionally biased region" description="Basic and acidic residues" evidence="1">
    <location>
        <begin position="274"/>
        <end position="284"/>
    </location>
</feature>
<dbReference type="Proteomes" id="UP000008783">
    <property type="component" value="Unassembled WGS sequence"/>
</dbReference>
<name>E3KL77_PUCGT</name>
<dbReference type="PANTHER" id="PTHR45023:SF4">
    <property type="entry name" value="GLYCINE-RICH PROTEIN-RELATED"/>
    <property type="match status" value="1"/>
</dbReference>
<dbReference type="VEuPathDB" id="FungiDB:PGTG_11221"/>
<dbReference type="EMBL" id="DS178293">
    <property type="protein sequence ID" value="EFP85052.1"/>
    <property type="molecule type" value="Genomic_DNA"/>
</dbReference>
<feature type="domain" description="No apical meristem-associated C-terminal" evidence="2">
    <location>
        <begin position="108"/>
        <end position="262"/>
    </location>
</feature>
<dbReference type="KEGG" id="pgr:PGTG_11221"/>
<evidence type="ECO:0000256" key="1">
    <source>
        <dbReference type="SAM" id="MobiDB-lite"/>
    </source>
</evidence>
<dbReference type="PANTHER" id="PTHR45023">
    <property type="match status" value="1"/>
</dbReference>
<reference key="1">
    <citation type="submission" date="2007-01" db="EMBL/GenBank/DDBJ databases">
        <title>The Genome Sequence of Puccinia graminis f. sp. tritici Strain CRL 75-36-700-3.</title>
        <authorList>
            <consortium name="The Broad Institute Genome Sequencing Platform"/>
            <person name="Birren B."/>
            <person name="Lander E."/>
            <person name="Galagan J."/>
            <person name="Nusbaum C."/>
            <person name="Devon K."/>
            <person name="Cuomo C."/>
            <person name="Jaffe D."/>
            <person name="Butler J."/>
            <person name="Alvarez P."/>
            <person name="Gnerre S."/>
            <person name="Grabherr M."/>
            <person name="Mauceli E."/>
            <person name="Brockman W."/>
            <person name="Young S."/>
            <person name="LaButti K."/>
            <person name="Sykes S."/>
            <person name="DeCaprio D."/>
            <person name="Crawford M."/>
            <person name="Koehrsen M."/>
            <person name="Engels R."/>
            <person name="Montgomery P."/>
            <person name="Pearson M."/>
            <person name="Howarth C."/>
            <person name="Larson L."/>
            <person name="White J."/>
            <person name="Zeng Q."/>
            <person name="Kodira C."/>
            <person name="Yandava C."/>
            <person name="Alvarado L."/>
            <person name="O'Leary S."/>
            <person name="Szabo L."/>
            <person name="Dean R."/>
            <person name="Schein J."/>
        </authorList>
    </citation>
    <scope>NUCLEOTIDE SEQUENCE</scope>
    <source>
        <strain>CRL 75-36-700-3</strain>
    </source>
</reference>
<dbReference type="Pfam" id="PF14303">
    <property type="entry name" value="NAM-associated"/>
    <property type="match status" value="1"/>
</dbReference>
<evidence type="ECO:0000313" key="4">
    <source>
        <dbReference type="Proteomes" id="UP000008783"/>
    </source>
</evidence>
<dbReference type="InParanoid" id="E3KL77"/>
<dbReference type="GeneID" id="10527029"/>
<feature type="compositionally biased region" description="Acidic residues" evidence="1">
    <location>
        <begin position="317"/>
        <end position="326"/>
    </location>
</feature>